<protein>
    <submittedName>
        <fullName evidence="1">Uncharacterized protein</fullName>
    </submittedName>
</protein>
<reference evidence="1" key="2">
    <citation type="journal article" date="2015" name="Fish Shellfish Immunol.">
        <title>Early steps in the European eel (Anguilla anguilla)-Vibrio vulnificus interaction in the gills: Role of the RtxA13 toxin.</title>
        <authorList>
            <person name="Callol A."/>
            <person name="Pajuelo D."/>
            <person name="Ebbesson L."/>
            <person name="Teles M."/>
            <person name="MacKenzie S."/>
            <person name="Amaro C."/>
        </authorList>
    </citation>
    <scope>NUCLEOTIDE SEQUENCE</scope>
</reference>
<dbReference type="EMBL" id="GBXM01036585">
    <property type="protein sequence ID" value="JAH71992.1"/>
    <property type="molecule type" value="Transcribed_RNA"/>
</dbReference>
<proteinExistence type="predicted"/>
<evidence type="ECO:0000313" key="1">
    <source>
        <dbReference type="EMBL" id="JAH71992.1"/>
    </source>
</evidence>
<dbReference type="AlphaFoldDB" id="A0A0E9V1S2"/>
<reference evidence="1" key="1">
    <citation type="submission" date="2014-11" db="EMBL/GenBank/DDBJ databases">
        <authorList>
            <person name="Amaro Gonzalez C."/>
        </authorList>
    </citation>
    <scope>NUCLEOTIDE SEQUENCE</scope>
</reference>
<name>A0A0E9V1S2_ANGAN</name>
<organism evidence="1">
    <name type="scientific">Anguilla anguilla</name>
    <name type="common">European freshwater eel</name>
    <name type="synonym">Muraena anguilla</name>
    <dbReference type="NCBI Taxonomy" id="7936"/>
    <lineage>
        <taxon>Eukaryota</taxon>
        <taxon>Metazoa</taxon>
        <taxon>Chordata</taxon>
        <taxon>Craniata</taxon>
        <taxon>Vertebrata</taxon>
        <taxon>Euteleostomi</taxon>
        <taxon>Actinopterygii</taxon>
        <taxon>Neopterygii</taxon>
        <taxon>Teleostei</taxon>
        <taxon>Anguilliformes</taxon>
        <taxon>Anguillidae</taxon>
        <taxon>Anguilla</taxon>
    </lineage>
</organism>
<sequence length="44" mass="5094">MGMLHRNMNHYLFISIDGLLSPAVPQRLNTFLFSSFFLNSGKMF</sequence>
<accession>A0A0E9V1S2</accession>